<reference evidence="1 2" key="1">
    <citation type="submission" date="2017-12" db="EMBL/GenBank/DDBJ databases">
        <title>Taxonomic description and draft genome of Pradoshia cofamensis Gen. nov., sp. nov., a thermotolerant bacillale isolated from anterior gut of earthworm Eisenia fetida.</title>
        <authorList>
            <person name="Saha T."/>
            <person name="Chakraborty R."/>
        </authorList>
    </citation>
    <scope>NUCLEOTIDE SEQUENCE [LARGE SCALE GENOMIC DNA]</scope>
    <source>
        <strain evidence="1 2">EAG3</strain>
    </source>
</reference>
<dbReference type="PANTHER" id="PTHR37827:SF1">
    <property type="entry name" value="HNH DOMAIN-CONTAINING PROTEIN"/>
    <property type="match status" value="1"/>
</dbReference>
<dbReference type="PANTHER" id="PTHR37827">
    <property type="entry name" value="TUDOR DOMAIN-CONTAINING PROTEIN"/>
    <property type="match status" value="1"/>
</dbReference>
<dbReference type="AlphaFoldDB" id="A0A2S7MVA4"/>
<name>A0A2S7MVA4_9BACI</name>
<dbReference type="RefSeq" id="WP_104850968.1">
    <property type="nucleotide sequence ID" value="NZ_PKOZ01000028.1"/>
</dbReference>
<accession>A0A2S7MVA4</accession>
<evidence type="ECO:0000313" key="2">
    <source>
        <dbReference type="Proteomes" id="UP000239663"/>
    </source>
</evidence>
<sequence>MAKAGRGRCELCLRDHVERTIHHLTPREFGGGPEDTSKLCIPCHKQIHALYPNSELAIRLNAIEKLQDDPEMKKYLNWIKKQPAGKLPRIKKSGYRRL</sequence>
<proteinExistence type="predicted"/>
<keyword evidence="2" id="KW-1185">Reference proteome</keyword>
<dbReference type="Proteomes" id="UP000239663">
    <property type="component" value="Unassembled WGS sequence"/>
</dbReference>
<evidence type="ECO:0000313" key="1">
    <source>
        <dbReference type="EMBL" id="PQD93680.1"/>
    </source>
</evidence>
<evidence type="ECO:0008006" key="3">
    <source>
        <dbReference type="Google" id="ProtNLM"/>
    </source>
</evidence>
<dbReference type="EMBL" id="PKOZ01000028">
    <property type="protein sequence ID" value="PQD93680.1"/>
    <property type="molecule type" value="Genomic_DNA"/>
</dbReference>
<organism evidence="1 2">
    <name type="scientific">Pradoshia eiseniae</name>
    <dbReference type="NCBI Taxonomy" id="2064768"/>
    <lineage>
        <taxon>Bacteria</taxon>
        <taxon>Bacillati</taxon>
        <taxon>Bacillota</taxon>
        <taxon>Bacilli</taxon>
        <taxon>Bacillales</taxon>
        <taxon>Bacillaceae</taxon>
        <taxon>Pradoshia</taxon>
    </lineage>
</organism>
<comment type="caution">
    <text evidence="1">The sequence shown here is derived from an EMBL/GenBank/DDBJ whole genome shotgun (WGS) entry which is preliminary data.</text>
</comment>
<protein>
    <recommendedName>
        <fullName evidence="3">HNH endonuclease</fullName>
    </recommendedName>
</protein>
<gene>
    <name evidence="1" type="ORF">CYL18_18640</name>
</gene>